<evidence type="ECO:0008006" key="4">
    <source>
        <dbReference type="Google" id="ProtNLM"/>
    </source>
</evidence>
<accession>A0ABV9KSA6</accession>
<keyword evidence="1" id="KW-0175">Coiled coil</keyword>
<name>A0ABV9KSA6_9BACT</name>
<evidence type="ECO:0000313" key="3">
    <source>
        <dbReference type="Proteomes" id="UP001596023"/>
    </source>
</evidence>
<dbReference type="Proteomes" id="UP001596023">
    <property type="component" value="Unassembled WGS sequence"/>
</dbReference>
<protein>
    <recommendedName>
        <fullName evidence="4">PD-(D/E)XK nuclease family protein</fullName>
    </recommendedName>
</protein>
<keyword evidence="3" id="KW-1185">Reference proteome</keyword>
<reference evidence="3" key="1">
    <citation type="journal article" date="2019" name="Int. J. Syst. Evol. Microbiol.">
        <title>The Global Catalogue of Microorganisms (GCM) 10K type strain sequencing project: providing services to taxonomists for standard genome sequencing and annotation.</title>
        <authorList>
            <consortium name="The Broad Institute Genomics Platform"/>
            <consortium name="The Broad Institute Genome Sequencing Center for Infectious Disease"/>
            <person name="Wu L."/>
            <person name="Ma J."/>
        </authorList>
    </citation>
    <scope>NUCLEOTIDE SEQUENCE [LARGE SCALE GENOMIC DNA]</scope>
    <source>
        <strain evidence="3">CCUG 66188</strain>
    </source>
</reference>
<proteinExistence type="predicted"/>
<evidence type="ECO:0000313" key="2">
    <source>
        <dbReference type="EMBL" id="MFC4672918.1"/>
    </source>
</evidence>
<feature type="coiled-coil region" evidence="1">
    <location>
        <begin position="243"/>
        <end position="270"/>
    </location>
</feature>
<dbReference type="RefSeq" id="WP_379994141.1">
    <property type="nucleotide sequence ID" value="NZ_JBHSGN010000036.1"/>
</dbReference>
<dbReference type="EMBL" id="JBHSGN010000036">
    <property type="protein sequence ID" value="MFC4672918.1"/>
    <property type="molecule type" value="Genomic_DNA"/>
</dbReference>
<evidence type="ECO:0000256" key="1">
    <source>
        <dbReference type="SAM" id="Coils"/>
    </source>
</evidence>
<organism evidence="2 3">
    <name type="scientific">Dysgonomonas termitidis</name>
    <dbReference type="NCBI Taxonomy" id="1516126"/>
    <lineage>
        <taxon>Bacteria</taxon>
        <taxon>Pseudomonadati</taxon>
        <taxon>Bacteroidota</taxon>
        <taxon>Bacteroidia</taxon>
        <taxon>Bacteroidales</taxon>
        <taxon>Dysgonomonadaceae</taxon>
        <taxon>Dysgonomonas</taxon>
    </lineage>
</organism>
<comment type="caution">
    <text evidence="2">The sequence shown here is derived from an EMBL/GenBank/DDBJ whole genome shotgun (WGS) entry which is preliminary data.</text>
</comment>
<gene>
    <name evidence="2" type="ORF">ACFO6W_04350</name>
</gene>
<sequence>MTENSFKEIMALLKSFTEVYKKEEEKLPYHINLIDDLRADENAHSRILGKLLQQKTSDNKFEILESFLSFIKGKYTDKDLKKIEIKKPRITQEKCRIDLWVQDKDYAVIFENKVNYAPDQHNRNKGQLEHYIDVTKEKYNIENIFVIYLHNEKEPDEQSWGEYRENFKNRYLRMSFSDDILCWLKKDVLPQYINTKDKFLSSALEQYIDHLEGKYNLREIDKNKNMVLQELIKEEIRLNGLTSQESIEKLNEKKEELSKIINQIDLLTSSLNLELAEKYISERRSIITYPENFIDPQREKKKNDENNILTIVEKDKGFATVLYYDQSESCYFYGINTWDTDNNIKYKGVEFLVQEINKELNLKGWGDKEWYIKCRIEKDEDAYSKFEQLLEKVIETVGKK</sequence>